<dbReference type="SUPFAM" id="SSF53474">
    <property type="entry name" value="alpha/beta-Hydrolases"/>
    <property type="match status" value="1"/>
</dbReference>
<keyword evidence="3" id="KW-1185">Reference proteome</keyword>
<organism evidence="2 3">
    <name type="scientific">Rohdeia mirabilis</name>
    <dbReference type="NCBI Taxonomy" id="2528008"/>
    <lineage>
        <taxon>Bacteria</taxon>
        <taxon>Pseudomonadati</taxon>
        <taxon>Planctomycetota</taxon>
        <taxon>Planctomycetia</taxon>
        <taxon>Planctomycetia incertae sedis</taxon>
        <taxon>Rohdeia</taxon>
    </lineage>
</organism>
<dbReference type="InterPro" id="IPR029058">
    <property type="entry name" value="AB_hydrolase_fold"/>
</dbReference>
<dbReference type="Pfam" id="PF12262">
    <property type="entry name" value="Lipase_bact_N"/>
    <property type="match status" value="1"/>
</dbReference>
<sequence>MFARTLAEPSNTQVSSRSVLGAAALCIAGLAAGCAKSSDVRTTVIRTTAIYSPTTGDIPVPNDLLFAGSTDGTLALPLPTDPAEQGPTLALNGLDGWSTTAVMRVPFSLDVDLSTLVAGTTVRVFEVALQPIPGLLRGAPVQSVTRELATSEYTIGLAPESDATLTIAPTAPLEPETSYMVVITDDVQGTDGFPVMRSIVYQLAAQTAVLPDSDPLRPLQRQILAMHSAADGAGVDPDDIVLSFAFTTQSQGGVIGSLRQIAQGDEATLIGSVCAANPELVCTDTTPSPFSTTSLVFDTTALGDTATLIGSTGDADVYEGALTLPYYLESAGDVATPTTLNTDTTPRETTFRARYPFGAGDTDLAVTGFNPLPEAREQQTVPVLLTVPTGAKPVGGWPVVIYQHAITADRSTLFGMADRLAVSGFAAVAIDLPLHGVESGGTFDFIFAGHQDGQVRERHFGLDLLDNATGAAGPDGLLDSSGAHFINLASLRTSRDNVHQAVADLFALTASLDGADYDGVADDDFDTSQLYFVGHSLGAIVGSLYLQQSPEIIAAVLAMPGGGLARVLADSPSFGPQITAGLAAAGIFTGTPEYEAFLFAAQTVLDDADPINYAAGLKQSDKPVLLFEVVGDDMAMPVNLPDQTILNSIPGAPLSGTEPLITALDLTSISANAMDATGLRGVVRFTDGDHTSLIVPFTSVAVTFEMQNMAVEFFSSNGQMVSVVTPSVVQ</sequence>
<dbReference type="PROSITE" id="PS51257">
    <property type="entry name" value="PROKAR_LIPOPROTEIN"/>
    <property type="match status" value="1"/>
</dbReference>
<dbReference type="EMBL" id="CP036290">
    <property type="protein sequence ID" value="QDU86447.1"/>
    <property type="molecule type" value="Genomic_DNA"/>
</dbReference>
<dbReference type="Gene3D" id="3.40.50.1820">
    <property type="entry name" value="alpha/beta hydrolase"/>
    <property type="match status" value="1"/>
</dbReference>
<protein>
    <recommendedName>
        <fullName evidence="1">Bacterial virulence factor lipase N-terminal domain-containing protein</fullName>
    </recommendedName>
</protein>
<accession>A0A518D4P1</accession>
<evidence type="ECO:0000313" key="3">
    <source>
        <dbReference type="Proteomes" id="UP000319342"/>
    </source>
</evidence>
<proteinExistence type="predicted"/>
<dbReference type="InterPro" id="IPR025920">
    <property type="entry name" value="Lipase_bact_N"/>
</dbReference>
<dbReference type="AlphaFoldDB" id="A0A518D4P1"/>
<gene>
    <name evidence="2" type="ORF">Pla163_35980</name>
</gene>
<evidence type="ECO:0000259" key="1">
    <source>
        <dbReference type="Pfam" id="PF12262"/>
    </source>
</evidence>
<dbReference type="Proteomes" id="UP000319342">
    <property type="component" value="Chromosome"/>
</dbReference>
<reference evidence="2 3" key="1">
    <citation type="submission" date="2019-02" db="EMBL/GenBank/DDBJ databases">
        <title>Deep-cultivation of Planctomycetes and their phenomic and genomic characterization uncovers novel biology.</title>
        <authorList>
            <person name="Wiegand S."/>
            <person name="Jogler M."/>
            <person name="Boedeker C."/>
            <person name="Pinto D."/>
            <person name="Vollmers J."/>
            <person name="Rivas-Marin E."/>
            <person name="Kohn T."/>
            <person name="Peeters S.H."/>
            <person name="Heuer A."/>
            <person name="Rast P."/>
            <person name="Oberbeckmann S."/>
            <person name="Bunk B."/>
            <person name="Jeske O."/>
            <person name="Meyerdierks A."/>
            <person name="Storesund J.E."/>
            <person name="Kallscheuer N."/>
            <person name="Luecker S."/>
            <person name="Lage O.M."/>
            <person name="Pohl T."/>
            <person name="Merkel B.J."/>
            <person name="Hornburger P."/>
            <person name="Mueller R.-W."/>
            <person name="Bruemmer F."/>
            <person name="Labrenz M."/>
            <person name="Spormann A.M."/>
            <person name="Op den Camp H."/>
            <person name="Overmann J."/>
            <person name="Amann R."/>
            <person name="Jetten M.S.M."/>
            <person name="Mascher T."/>
            <person name="Medema M.H."/>
            <person name="Devos D.P."/>
            <person name="Kaster A.-K."/>
            <person name="Ovreas L."/>
            <person name="Rohde M."/>
            <person name="Galperin M.Y."/>
            <person name="Jogler C."/>
        </authorList>
    </citation>
    <scope>NUCLEOTIDE SEQUENCE [LARGE SCALE GENOMIC DNA]</scope>
    <source>
        <strain evidence="2 3">Pla163</strain>
    </source>
</reference>
<name>A0A518D4P1_9BACT</name>
<feature type="domain" description="Bacterial virulence factor lipase N-terminal" evidence="1">
    <location>
        <begin position="52"/>
        <end position="253"/>
    </location>
</feature>
<evidence type="ECO:0000313" key="2">
    <source>
        <dbReference type="EMBL" id="QDU86447.1"/>
    </source>
</evidence>